<feature type="signal peptide" evidence="1">
    <location>
        <begin position="1"/>
        <end position="21"/>
    </location>
</feature>
<dbReference type="OrthoDB" id="2556147at2"/>
<dbReference type="Proteomes" id="UP000050398">
    <property type="component" value="Unassembled WGS sequence"/>
</dbReference>
<dbReference type="InterPro" id="IPR001375">
    <property type="entry name" value="Peptidase_S9_cat"/>
</dbReference>
<dbReference type="RefSeq" id="WP_060671661.1">
    <property type="nucleotide sequence ID" value="NZ_LIXZ01000004.1"/>
</dbReference>
<dbReference type="EMBL" id="LIXZ01000004">
    <property type="protein sequence ID" value="KPL60246.1"/>
    <property type="molecule type" value="Genomic_DNA"/>
</dbReference>
<evidence type="ECO:0000259" key="2">
    <source>
        <dbReference type="Pfam" id="PF00326"/>
    </source>
</evidence>
<organism evidence="3 4">
    <name type="scientific">Rossellomorea vietnamensis</name>
    <dbReference type="NCBI Taxonomy" id="218284"/>
    <lineage>
        <taxon>Bacteria</taxon>
        <taxon>Bacillati</taxon>
        <taxon>Bacillota</taxon>
        <taxon>Bacilli</taxon>
        <taxon>Bacillales</taxon>
        <taxon>Bacillaceae</taxon>
        <taxon>Rossellomorea</taxon>
    </lineage>
</organism>
<dbReference type="GO" id="GO:0006508">
    <property type="term" value="P:proteolysis"/>
    <property type="evidence" value="ECO:0007669"/>
    <property type="project" value="InterPro"/>
</dbReference>
<dbReference type="PROSITE" id="PS51257">
    <property type="entry name" value="PROKAR_LIPOPROTEIN"/>
    <property type="match status" value="1"/>
</dbReference>
<protein>
    <recommendedName>
        <fullName evidence="2">Peptidase S9 prolyl oligopeptidase catalytic domain-containing protein</fullName>
    </recommendedName>
</protein>
<name>A0A0P6W427_9BACI</name>
<keyword evidence="1" id="KW-0732">Signal</keyword>
<dbReference type="AlphaFoldDB" id="A0A0P6W427"/>
<dbReference type="Pfam" id="PF00326">
    <property type="entry name" value="Peptidase_S9"/>
    <property type="match status" value="1"/>
</dbReference>
<proteinExistence type="predicted"/>
<dbReference type="Gene3D" id="3.40.50.1820">
    <property type="entry name" value="alpha/beta hydrolase"/>
    <property type="match status" value="1"/>
</dbReference>
<sequence length="311" mass="34183">MKRTNALIPLILCLILTSCSAEKENTVVKDNTNEVVAFDSIQVEGLNPTLESYKMTYKSEGEEAVAYVSLPKKSGSFNINLVLHGGFPASKDLSHVSDIMGVSFDESMLLYSASPGLISLVPLYRGYGESGGTVPGLNGATLDTSHAIDALMAYLEKNEKRKSMGKVFVMGTSLGGGVGLKLATIRDDVADVVAVSPYVGLDPVYPWLLENPDKDIGFLEMFQDAYGDYDKSLKQTKEESIDVKKINVPVLIVQGDADRHIDWHPVKSFYDGLKKENDNTTFELIPDGDHALMNKQEELIKINSAWFDEQF</sequence>
<evidence type="ECO:0000313" key="3">
    <source>
        <dbReference type="EMBL" id="KPL60246.1"/>
    </source>
</evidence>
<gene>
    <name evidence="3" type="ORF">AM506_06375</name>
</gene>
<dbReference type="GO" id="GO:0008236">
    <property type="term" value="F:serine-type peptidase activity"/>
    <property type="evidence" value="ECO:0007669"/>
    <property type="project" value="InterPro"/>
</dbReference>
<dbReference type="PATRIC" id="fig|218284.4.peg.2763"/>
<dbReference type="InterPro" id="IPR029058">
    <property type="entry name" value="AB_hydrolase_fold"/>
</dbReference>
<reference evidence="3 4" key="1">
    <citation type="submission" date="2015-08" db="EMBL/GenBank/DDBJ databases">
        <title>Draft Genome Sequence of Bacillus vietnamensis UCD-SED5.</title>
        <authorList>
            <person name="Lee R.D."/>
            <person name="Jospin G."/>
            <person name="Lang J.M."/>
            <person name="Coil D.A."/>
            <person name="Eisen J.A."/>
        </authorList>
    </citation>
    <scope>NUCLEOTIDE SEQUENCE [LARGE SCALE GENOMIC DNA]</scope>
    <source>
        <strain evidence="3 4">UCD-SED5</strain>
    </source>
</reference>
<feature type="domain" description="Peptidase S9 prolyl oligopeptidase catalytic" evidence="2">
    <location>
        <begin position="151"/>
        <end position="311"/>
    </location>
</feature>
<accession>A0A0P6W427</accession>
<evidence type="ECO:0000313" key="4">
    <source>
        <dbReference type="Proteomes" id="UP000050398"/>
    </source>
</evidence>
<comment type="caution">
    <text evidence="3">The sequence shown here is derived from an EMBL/GenBank/DDBJ whole genome shotgun (WGS) entry which is preliminary data.</text>
</comment>
<evidence type="ECO:0000256" key="1">
    <source>
        <dbReference type="SAM" id="SignalP"/>
    </source>
</evidence>
<dbReference type="SUPFAM" id="SSF53474">
    <property type="entry name" value="alpha/beta-Hydrolases"/>
    <property type="match status" value="1"/>
</dbReference>
<feature type="chain" id="PRO_5006132070" description="Peptidase S9 prolyl oligopeptidase catalytic domain-containing protein" evidence="1">
    <location>
        <begin position="22"/>
        <end position="311"/>
    </location>
</feature>
<dbReference type="PANTHER" id="PTHR12277">
    <property type="entry name" value="ALPHA/BETA HYDROLASE DOMAIN-CONTAINING PROTEIN"/>
    <property type="match status" value="1"/>
</dbReference>